<keyword evidence="4" id="KW-1185">Reference proteome</keyword>
<dbReference type="InterPro" id="IPR000742">
    <property type="entry name" value="EGF"/>
</dbReference>
<protein>
    <recommendedName>
        <fullName evidence="2">EGF-like domain-containing protein</fullName>
    </recommendedName>
</protein>
<dbReference type="InterPro" id="IPR007921">
    <property type="entry name" value="CHAP_dom"/>
</dbReference>
<dbReference type="Gene3D" id="3.90.1720.10">
    <property type="entry name" value="endopeptidase domain like (from Nostoc punctiforme)"/>
    <property type="match status" value="1"/>
</dbReference>
<gene>
    <name evidence="3" type="ORF">DB32_005695</name>
</gene>
<name>A0A0F6W6J6_9BACT</name>
<dbReference type="RefSeq" id="WP_053235675.1">
    <property type="nucleotide sequence ID" value="NZ_CP011125.1"/>
</dbReference>
<accession>A0A0F6W6J6</accession>
<dbReference type="PROSITE" id="PS01186">
    <property type="entry name" value="EGF_2"/>
    <property type="match status" value="1"/>
</dbReference>
<dbReference type="EMBL" id="CP011125">
    <property type="protein sequence ID" value="AKF08546.1"/>
    <property type="molecule type" value="Genomic_DNA"/>
</dbReference>
<dbReference type="KEGG" id="samy:DB32_005695"/>
<organism evidence="3 4">
    <name type="scientific">Sandaracinus amylolyticus</name>
    <dbReference type="NCBI Taxonomy" id="927083"/>
    <lineage>
        <taxon>Bacteria</taxon>
        <taxon>Pseudomonadati</taxon>
        <taxon>Myxococcota</taxon>
        <taxon>Polyangia</taxon>
        <taxon>Polyangiales</taxon>
        <taxon>Sandaracinaceae</taxon>
        <taxon>Sandaracinus</taxon>
    </lineage>
</organism>
<evidence type="ECO:0000313" key="4">
    <source>
        <dbReference type="Proteomes" id="UP000034883"/>
    </source>
</evidence>
<reference evidence="3 4" key="1">
    <citation type="submission" date="2015-03" db="EMBL/GenBank/DDBJ databases">
        <title>Genome assembly of Sandaracinus amylolyticus DSM 53668.</title>
        <authorList>
            <person name="Sharma G."/>
            <person name="Subramanian S."/>
        </authorList>
    </citation>
    <scope>NUCLEOTIDE SEQUENCE [LARGE SCALE GENOMIC DNA]</scope>
    <source>
        <strain evidence="3 4">DSM 53668</strain>
    </source>
</reference>
<evidence type="ECO:0000259" key="2">
    <source>
        <dbReference type="PROSITE" id="PS01186"/>
    </source>
</evidence>
<evidence type="ECO:0000313" key="3">
    <source>
        <dbReference type="EMBL" id="AKF08546.1"/>
    </source>
</evidence>
<evidence type="ECO:0000256" key="1">
    <source>
        <dbReference type="SAM" id="SignalP"/>
    </source>
</evidence>
<feature type="chain" id="PRO_5002511214" description="EGF-like domain-containing protein" evidence="1">
    <location>
        <begin position="21"/>
        <end position="239"/>
    </location>
</feature>
<dbReference type="Proteomes" id="UP000034883">
    <property type="component" value="Chromosome"/>
</dbReference>
<feature type="signal peptide" evidence="1">
    <location>
        <begin position="1"/>
        <end position="20"/>
    </location>
</feature>
<dbReference type="AlphaFoldDB" id="A0A0F6W6J6"/>
<dbReference type="STRING" id="927083.DB32_005695"/>
<keyword evidence="1" id="KW-0732">Signal</keyword>
<feature type="domain" description="EGF-like" evidence="2">
    <location>
        <begin position="44"/>
        <end position="57"/>
    </location>
</feature>
<sequence length="239" mass="26012">MTPRAALVLMLALLPSTARAQGPCAGVTCSLHGLCTSERDEAFCACDEGFDAVELECVRAHRRAPAWSPSSAVRAVEIALGEVDHDLASVGRARRGDPGALASHVRADALWCSDFVSWVYRAAGVPFTGGSRGGWLLPTNTSIRRWFDRRGAYVSRADREWSSFVPQPGDYVRISTPTWGHSAIVQRVDGETLHTIEGNAGGRVRLVRYARWRAQARIDGFGSLARAHTPRVVPAVVHR</sequence>
<dbReference type="Pfam" id="PF05257">
    <property type="entry name" value="CHAP"/>
    <property type="match status" value="1"/>
</dbReference>
<proteinExistence type="predicted"/>